<organism evidence="4 5">
    <name type="scientific">Zalerion maritima</name>
    <dbReference type="NCBI Taxonomy" id="339359"/>
    <lineage>
        <taxon>Eukaryota</taxon>
        <taxon>Fungi</taxon>
        <taxon>Dikarya</taxon>
        <taxon>Ascomycota</taxon>
        <taxon>Pezizomycotina</taxon>
        <taxon>Sordariomycetes</taxon>
        <taxon>Lulworthiomycetidae</taxon>
        <taxon>Lulworthiales</taxon>
        <taxon>Lulworthiaceae</taxon>
        <taxon>Zalerion</taxon>
    </lineage>
</organism>
<evidence type="ECO:0000256" key="1">
    <source>
        <dbReference type="ARBA" id="ARBA00022729"/>
    </source>
</evidence>
<reference evidence="4" key="1">
    <citation type="submission" date="2022-07" db="EMBL/GenBank/DDBJ databases">
        <title>Draft genome sequence of Zalerion maritima ATCC 34329, a (micro)plastics degrading marine fungus.</title>
        <authorList>
            <person name="Paco A."/>
            <person name="Goncalves M.F.M."/>
            <person name="Rocha-Santos T.A.P."/>
            <person name="Alves A."/>
        </authorList>
    </citation>
    <scope>NUCLEOTIDE SEQUENCE</scope>
    <source>
        <strain evidence="4">ATCC 34329</strain>
    </source>
</reference>
<protein>
    <submittedName>
        <fullName evidence="4">Riboflavin aldehyde-forming enzyme protein</fullName>
    </submittedName>
</protein>
<evidence type="ECO:0000313" key="4">
    <source>
        <dbReference type="EMBL" id="KAJ2894048.1"/>
    </source>
</evidence>
<proteinExistence type="predicted"/>
<dbReference type="EMBL" id="JAKWBI020000536">
    <property type="protein sequence ID" value="KAJ2894048.1"/>
    <property type="molecule type" value="Genomic_DNA"/>
</dbReference>
<evidence type="ECO:0000256" key="2">
    <source>
        <dbReference type="SAM" id="MobiDB-lite"/>
    </source>
</evidence>
<feature type="compositionally biased region" description="Basic and acidic residues" evidence="2">
    <location>
        <begin position="88"/>
        <end position="102"/>
    </location>
</feature>
<keyword evidence="3" id="KW-1133">Transmembrane helix</keyword>
<feature type="region of interest" description="Disordered" evidence="2">
    <location>
        <begin position="1"/>
        <end position="102"/>
    </location>
</feature>
<feature type="compositionally biased region" description="Polar residues" evidence="2">
    <location>
        <begin position="39"/>
        <end position="48"/>
    </location>
</feature>
<keyword evidence="3" id="KW-0472">Membrane</keyword>
<dbReference type="Gene3D" id="2.40.40.10">
    <property type="entry name" value="RlpA-like domain"/>
    <property type="match status" value="1"/>
</dbReference>
<feature type="transmembrane region" description="Helical" evidence="3">
    <location>
        <begin position="175"/>
        <end position="202"/>
    </location>
</feature>
<feature type="compositionally biased region" description="Low complexity" evidence="2">
    <location>
        <begin position="52"/>
        <end position="65"/>
    </location>
</feature>
<evidence type="ECO:0000313" key="5">
    <source>
        <dbReference type="Proteomes" id="UP001201980"/>
    </source>
</evidence>
<dbReference type="CDD" id="cd22191">
    <property type="entry name" value="DPBB_RlpA_EXP_N-like"/>
    <property type="match status" value="1"/>
</dbReference>
<evidence type="ECO:0000256" key="3">
    <source>
        <dbReference type="SAM" id="Phobius"/>
    </source>
</evidence>
<accession>A0AAD5RHL9</accession>
<dbReference type="Proteomes" id="UP001201980">
    <property type="component" value="Unassembled WGS sequence"/>
</dbReference>
<dbReference type="InterPro" id="IPR036908">
    <property type="entry name" value="RlpA-like_sf"/>
</dbReference>
<dbReference type="PANTHER" id="PTHR31836:SF28">
    <property type="entry name" value="SRCR DOMAIN-CONTAINING PROTEIN-RELATED"/>
    <property type="match status" value="1"/>
</dbReference>
<dbReference type="SUPFAM" id="SSF50685">
    <property type="entry name" value="Barwin-like endoglucanases"/>
    <property type="match status" value="1"/>
</dbReference>
<keyword evidence="3" id="KW-0812">Transmembrane</keyword>
<gene>
    <name evidence="4" type="ORF">MKZ38_007965</name>
</gene>
<dbReference type="InterPro" id="IPR051477">
    <property type="entry name" value="Expansin_CellWall"/>
</dbReference>
<sequence>MTTPSVKDLEAGTPLSREPVPTYQVPDWEGTVRPPPLSRKQSILNSFMSAVAASTTPSTPPAASARDGSSGGMGTSRRSTNDSSSPNFEDRNNQGDGEKRIDDKAVESGILGAGTYSPSRLGLGPKHTFSLRAGTATKKTTPAGGILTSIKNSITPTLDRFLPPRRKYFGRPRKFLLLYILLPVFLVIFLILPLALGLGIGLSSSSSPSNLPLPSSSDVFTGDLTYYSPGLGACGWENGSDDAVAAVSKLLWDAQQEGSNPNSNPLCGKKIRIRRDFVEGGKGMVSVDVEVVDRCVGCEAEDLDTTIKMFTKLANEEQGRVTGSWAWLDE</sequence>
<dbReference type="PANTHER" id="PTHR31836">
    <property type="match status" value="1"/>
</dbReference>
<comment type="caution">
    <text evidence="4">The sequence shown here is derived from an EMBL/GenBank/DDBJ whole genome shotgun (WGS) entry which is preliminary data.</text>
</comment>
<keyword evidence="5" id="KW-1185">Reference proteome</keyword>
<keyword evidence="1" id="KW-0732">Signal</keyword>
<dbReference type="AlphaFoldDB" id="A0AAD5RHL9"/>
<name>A0AAD5RHL9_9PEZI</name>